<organism evidence="2 3">
    <name type="scientific">Cryptolaemus montrouzieri</name>
    <dbReference type="NCBI Taxonomy" id="559131"/>
    <lineage>
        <taxon>Eukaryota</taxon>
        <taxon>Metazoa</taxon>
        <taxon>Ecdysozoa</taxon>
        <taxon>Arthropoda</taxon>
        <taxon>Hexapoda</taxon>
        <taxon>Insecta</taxon>
        <taxon>Pterygota</taxon>
        <taxon>Neoptera</taxon>
        <taxon>Endopterygota</taxon>
        <taxon>Coleoptera</taxon>
        <taxon>Polyphaga</taxon>
        <taxon>Cucujiformia</taxon>
        <taxon>Coccinelloidea</taxon>
        <taxon>Coccinellidae</taxon>
        <taxon>Scymninae</taxon>
        <taxon>Scymnini</taxon>
        <taxon>Cryptolaemus</taxon>
    </lineage>
</organism>
<proteinExistence type="predicted"/>
<dbReference type="Proteomes" id="UP001516400">
    <property type="component" value="Unassembled WGS sequence"/>
</dbReference>
<dbReference type="AlphaFoldDB" id="A0ABD2MMF4"/>
<evidence type="ECO:0000313" key="3">
    <source>
        <dbReference type="Proteomes" id="UP001516400"/>
    </source>
</evidence>
<dbReference type="PANTHER" id="PTHR14735:SF1">
    <property type="entry name" value="COILED-COIL DOMAIN-CONTAINING PROTEIN 134"/>
    <property type="match status" value="1"/>
</dbReference>
<sequence>MHNLRIYSENCRNHEKIDFKNNCLPIMYYIVFYIISPILVSSQGLDSSQLAEELCILLKPFSQVRSPEFKYSQMSPHNETEDFPIIAIDKQLFKRQRVEHLEAVKAFKKISNYEKQSSMIEMMAEKVFSSIQDNRALIEASPFIPGVSEFPSDEKIREALSSILENTALFSEIIIRYPDLSTAALKTNNNWDILLQWGIAFCNQMRYLLDKSTVKLLHLVSQELNHIDRDPNYINPIEKQKIFNRQKMKPFKK</sequence>
<reference evidence="2 3" key="1">
    <citation type="journal article" date="2021" name="BMC Biol.">
        <title>Horizontally acquired antibacterial genes associated with adaptive radiation of ladybird beetles.</title>
        <authorList>
            <person name="Li H.S."/>
            <person name="Tang X.F."/>
            <person name="Huang Y.H."/>
            <person name="Xu Z.Y."/>
            <person name="Chen M.L."/>
            <person name="Du X.Y."/>
            <person name="Qiu B.Y."/>
            <person name="Chen P.T."/>
            <person name="Zhang W."/>
            <person name="Slipinski A."/>
            <person name="Escalona H.E."/>
            <person name="Waterhouse R.M."/>
            <person name="Zwick A."/>
            <person name="Pang H."/>
        </authorList>
    </citation>
    <scope>NUCLEOTIDE SEQUENCE [LARGE SCALE GENOMIC DNA]</scope>
    <source>
        <strain evidence="2">SYSU2018</strain>
    </source>
</reference>
<dbReference type="Pfam" id="PF15002">
    <property type="entry name" value="ERK-JNK_inhib"/>
    <property type="match status" value="1"/>
</dbReference>
<dbReference type="PANTHER" id="PTHR14735">
    <property type="entry name" value="COILED-COIL DOMAIN-CONTAINING PROTEIN 134"/>
    <property type="match status" value="1"/>
</dbReference>
<comment type="caution">
    <text evidence="2">The sequence shown here is derived from an EMBL/GenBank/DDBJ whole genome shotgun (WGS) entry which is preliminary data.</text>
</comment>
<evidence type="ECO:0008006" key="4">
    <source>
        <dbReference type="Google" id="ProtNLM"/>
    </source>
</evidence>
<dbReference type="EMBL" id="JABFTP020000001">
    <property type="protein sequence ID" value="KAL3267588.1"/>
    <property type="molecule type" value="Genomic_DNA"/>
</dbReference>
<protein>
    <recommendedName>
        <fullName evidence="4">Coiled-coil domain-containing protein 134</fullName>
    </recommendedName>
</protein>
<dbReference type="InterPro" id="IPR026321">
    <property type="entry name" value="CC134"/>
</dbReference>
<accession>A0ABD2MMF4</accession>
<keyword evidence="1" id="KW-0472">Membrane</keyword>
<gene>
    <name evidence="2" type="ORF">HHI36_011706</name>
</gene>
<name>A0ABD2MMF4_9CUCU</name>
<evidence type="ECO:0000256" key="1">
    <source>
        <dbReference type="SAM" id="Phobius"/>
    </source>
</evidence>
<feature type="transmembrane region" description="Helical" evidence="1">
    <location>
        <begin position="21"/>
        <end position="40"/>
    </location>
</feature>
<keyword evidence="1" id="KW-0812">Transmembrane</keyword>
<keyword evidence="1" id="KW-1133">Transmembrane helix</keyword>
<keyword evidence="3" id="KW-1185">Reference proteome</keyword>
<evidence type="ECO:0000313" key="2">
    <source>
        <dbReference type="EMBL" id="KAL3267588.1"/>
    </source>
</evidence>